<dbReference type="RefSeq" id="WP_182296507.1">
    <property type="nucleotide sequence ID" value="NZ_CP059851.1"/>
</dbReference>
<keyword evidence="1" id="KW-0574">Periplasm</keyword>
<dbReference type="GO" id="GO:0043093">
    <property type="term" value="P:FtsZ-dependent cytokinesis"/>
    <property type="evidence" value="ECO:0007669"/>
    <property type="project" value="UniProtKB-UniRule"/>
</dbReference>
<dbReference type="AlphaFoldDB" id="A0A7G5II54"/>
<feature type="signal peptide" evidence="1">
    <location>
        <begin position="1"/>
        <end position="17"/>
    </location>
</feature>
<dbReference type="HAMAP" id="MF_02066">
    <property type="entry name" value="CpoB"/>
    <property type="match status" value="1"/>
</dbReference>
<dbReference type="Pfam" id="PF13174">
    <property type="entry name" value="TPR_6"/>
    <property type="match status" value="2"/>
</dbReference>
<dbReference type="GO" id="GO:0030288">
    <property type="term" value="C:outer membrane-bounded periplasmic space"/>
    <property type="evidence" value="ECO:0007669"/>
    <property type="project" value="UniProtKB-UniRule"/>
</dbReference>
<name>A0A7G5II54_9SPHN</name>
<comment type="subcellular location">
    <subcellularLocation>
        <location evidence="1">Periplasm</location>
    </subcellularLocation>
</comment>
<keyword evidence="1" id="KW-0732">Signal</keyword>
<dbReference type="Proteomes" id="UP000515292">
    <property type="component" value="Chromosome"/>
</dbReference>
<comment type="function">
    <text evidence="1">Mediates coordination of peptidoglycan synthesis and outer membrane constriction during cell division.</text>
</comment>
<dbReference type="InterPro" id="IPR034706">
    <property type="entry name" value="CpoB"/>
</dbReference>
<dbReference type="SUPFAM" id="SSF48452">
    <property type="entry name" value="TPR-like"/>
    <property type="match status" value="1"/>
</dbReference>
<accession>A0A7G5II54</accession>
<feature type="region of interest" description="Disordered" evidence="2">
    <location>
        <begin position="176"/>
        <end position="197"/>
    </location>
</feature>
<evidence type="ECO:0000256" key="1">
    <source>
        <dbReference type="HAMAP-Rule" id="MF_02066"/>
    </source>
</evidence>
<evidence type="ECO:0000256" key="2">
    <source>
        <dbReference type="SAM" id="MobiDB-lite"/>
    </source>
</evidence>
<keyword evidence="1" id="KW-0175">Coiled coil</keyword>
<organism evidence="3 4">
    <name type="scientific">Sandaracinobacteroides saxicola</name>
    <dbReference type="NCBI Taxonomy" id="2759707"/>
    <lineage>
        <taxon>Bacteria</taxon>
        <taxon>Pseudomonadati</taxon>
        <taxon>Pseudomonadota</taxon>
        <taxon>Alphaproteobacteria</taxon>
        <taxon>Sphingomonadales</taxon>
        <taxon>Sphingosinicellaceae</taxon>
        <taxon>Sandaracinobacteroides</taxon>
    </lineage>
</organism>
<dbReference type="KEGG" id="sand:H3309_00575"/>
<proteinExistence type="inferred from homology"/>
<keyword evidence="1" id="KW-0131">Cell cycle</keyword>
<evidence type="ECO:0000313" key="4">
    <source>
        <dbReference type="Proteomes" id="UP000515292"/>
    </source>
</evidence>
<protein>
    <recommendedName>
        <fullName evidence="1">Cell division coordinator CpoB</fullName>
    </recommendedName>
</protein>
<dbReference type="InterPro" id="IPR019734">
    <property type="entry name" value="TPR_rpt"/>
</dbReference>
<feature type="chain" id="PRO_5029056732" description="Cell division coordinator CpoB" evidence="1">
    <location>
        <begin position="18"/>
        <end position="335"/>
    </location>
</feature>
<dbReference type="EMBL" id="CP059851">
    <property type="protein sequence ID" value="QMW23046.1"/>
    <property type="molecule type" value="Genomic_DNA"/>
</dbReference>
<keyword evidence="4" id="KW-1185">Reference proteome</keyword>
<sequence length="335" mass="34552" precursor="true">MRAAFLGLMLLAAPLPAQEPPASQRSVAAVERRVGTLESQMRAVQRQVFPGGDKRFFEPENAPVSAAPAAPTVAPGTPATSPLVDLTVRVDALERQQKALTGQVEQLQFRTRQLDEALAKFRADAEFRMTTLEGGTPPGGATVTPPGGAVAPPPGGMPATVPGVVPGAVPPAGAKPGVKPGAPVAKPGTPPATAAAPAKPVAAGTPAAEEAAYRAALAKWTAKDYPAAAVALQDFVTANPKAARAGHAQFWAGRAMMEQGQHAQAAKAFLSGYQNYPRGERAPNSLLWLGKALTAMKQPKAACQALDQLASAYPDKLTGQLKTDADAARTEAKCR</sequence>
<evidence type="ECO:0000313" key="3">
    <source>
        <dbReference type="EMBL" id="QMW23046.1"/>
    </source>
</evidence>
<dbReference type="InterPro" id="IPR011990">
    <property type="entry name" value="TPR-like_helical_dom_sf"/>
</dbReference>
<keyword evidence="1" id="KW-0132">Cell division</keyword>
<dbReference type="Gene3D" id="1.25.40.10">
    <property type="entry name" value="Tetratricopeptide repeat domain"/>
    <property type="match status" value="1"/>
</dbReference>
<feature type="coiled-coil region" evidence="1">
    <location>
        <begin position="83"/>
        <end position="110"/>
    </location>
</feature>
<comment type="similarity">
    <text evidence="1">Belongs to the CpoB family.</text>
</comment>
<reference evidence="3 4" key="1">
    <citation type="submission" date="2020-07" db="EMBL/GenBank/DDBJ databases">
        <title>Complete genome sequence for Sandaracinobacter sp. M6.</title>
        <authorList>
            <person name="Tang Y."/>
            <person name="Liu Q."/>
            <person name="Guo Z."/>
            <person name="Lei P."/>
            <person name="Huang B."/>
        </authorList>
    </citation>
    <scope>NUCLEOTIDE SEQUENCE [LARGE SCALE GENOMIC DNA]</scope>
    <source>
        <strain evidence="3 4">M6</strain>
    </source>
</reference>
<gene>
    <name evidence="1" type="primary">cpoB</name>
    <name evidence="3" type="ORF">H3309_00575</name>
</gene>